<dbReference type="PANTHER" id="PTHR42732:SF1">
    <property type="entry name" value="BETA-MANNOSIDASE"/>
    <property type="match status" value="1"/>
</dbReference>
<dbReference type="RefSeq" id="WP_279299528.1">
    <property type="nucleotide sequence ID" value="NZ_JAOTIF010000028.1"/>
</dbReference>
<proteinExistence type="inferred from homology"/>
<reference evidence="4" key="1">
    <citation type="submission" date="2022-09" db="EMBL/GenBank/DDBJ databases">
        <authorList>
            <person name="Yuan C."/>
            <person name="Ke Z."/>
        </authorList>
    </citation>
    <scope>NUCLEOTIDE SEQUENCE</scope>
    <source>
        <strain evidence="4">LB-8</strain>
    </source>
</reference>
<sequence length="291" mass="32661">MKLLHGRLITLFSIPFFLLAFSEDIKTQEITKTASGKRVKENFDCNWQFHKGNIAMKRVIKAGSQGGLTDVNVQVLTAKDTTMDYTDVKSATVFYPKNWQLVNLPHDWVVENSFINDNSLGSQPAGNGYLPAGIGFYRKEFEIPEADKGKKISIEFDGIFRNSTVWVYGHLIGNHQSGYTPSNYDLTDVLRYGNEGKNAILVKVDASEYEGWWYEGGGIYRHVRLIKTDKLHVDRFGTYVTTPSVSSNEAVVGIKTTLKNEYKGVKNFTLVSKIVNNRGIVLDSVASSQKI</sequence>
<dbReference type="InterPro" id="IPR013783">
    <property type="entry name" value="Ig-like_fold"/>
</dbReference>
<dbReference type="Proteomes" id="UP001155483">
    <property type="component" value="Unassembled WGS sequence"/>
</dbReference>
<dbReference type="InterPro" id="IPR008979">
    <property type="entry name" value="Galactose-bd-like_sf"/>
</dbReference>
<gene>
    <name evidence="4" type="ORF">OCK74_23435</name>
</gene>
<accession>A0A9X2Y0F4</accession>
<dbReference type="GO" id="GO:0005975">
    <property type="term" value="P:carbohydrate metabolic process"/>
    <property type="evidence" value="ECO:0007669"/>
    <property type="project" value="InterPro"/>
</dbReference>
<keyword evidence="5" id="KW-1185">Reference proteome</keyword>
<reference evidence="4" key="2">
    <citation type="submission" date="2023-04" db="EMBL/GenBank/DDBJ databases">
        <title>Paracnuella aquatica gen. nov., sp. nov., a member of the family Chitinophagaceae isolated from a hot spring.</title>
        <authorList>
            <person name="Wang C."/>
        </authorList>
    </citation>
    <scope>NUCLEOTIDE SEQUENCE</scope>
    <source>
        <strain evidence="4">LB-8</strain>
    </source>
</reference>
<evidence type="ECO:0000256" key="2">
    <source>
        <dbReference type="SAM" id="SignalP"/>
    </source>
</evidence>
<protein>
    <recommendedName>
        <fullName evidence="3">Glycosyl hydrolases family 2 sugar binding domain-containing protein</fullName>
    </recommendedName>
</protein>
<evidence type="ECO:0000313" key="4">
    <source>
        <dbReference type="EMBL" id="MCU7552092.1"/>
    </source>
</evidence>
<keyword evidence="2" id="KW-0732">Signal</keyword>
<dbReference type="EMBL" id="JAOTIF010000028">
    <property type="protein sequence ID" value="MCU7552092.1"/>
    <property type="molecule type" value="Genomic_DNA"/>
</dbReference>
<evidence type="ECO:0000259" key="3">
    <source>
        <dbReference type="Pfam" id="PF02837"/>
    </source>
</evidence>
<dbReference type="AlphaFoldDB" id="A0A9X2Y0F4"/>
<dbReference type="SUPFAM" id="SSF49785">
    <property type="entry name" value="Galactose-binding domain-like"/>
    <property type="match status" value="1"/>
</dbReference>
<evidence type="ECO:0000256" key="1">
    <source>
        <dbReference type="ARBA" id="ARBA00007401"/>
    </source>
</evidence>
<evidence type="ECO:0000313" key="5">
    <source>
        <dbReference type="Proteomes" id="UP001155483"/>
    </source>
</evidence>
<feature type="chain" id="PRO_5040993295" description="Glycosyl hydrolases family 2 sugar binding domain-containing protein" evidence="2">
    <location>
        <begin position="23"/>
        <end position="291"/>
    </location>
</feature>
<feature type="signal peptide" evidence="2">
    <location>
        <begin position="1"/>
        <end position="22"/>
    </location>
</feature>
<dbReference type="InterPro" id="IPR006104">
    <property type="entry name" value="Glyco_hydro_2_N"/>
</dbReference>
<comment type="caution">
    <text evidence="4">The sequence shown here is derived from an EMBL/GenBank/DDBJ whole genome shotgun (WGS) entry which is preliminary data.</text>
</comment>
<dbReference type="GO" id="GO:0004553">
    <property type="term" value="F:hydrolase activity, hydrolyzing O-glycosyl compounds"/>
    <property type="evidence" value="ECO:0007669"/>
    <property type="project" value="InterPro"/>
</dbReference>
<comment type="similarity">
    <text evidence="1">Belongs to the glycosyl hydrolase 2 family.</text>
</comment>
<dbReference type="InterPro" id="IPR051913">
    <property type="entry name" value="GH2_Domain-Containing"/>
</dbReference>
<dbReference type="Pfam" id="PF02837">
    <property type="entry name" value="Glyco_hydro_2_N"/>
    <property type="match status" value="1"/>
</dbReference>
<dbReference type="PANTHER" id="PTHR42732">
    <property type="entry name" value="BETA-GALACTOSIDASE"/>
    <property type="match status" value="1"/>
</dbReference>
<name>A0A9X2Y0F4_9BACT</name>
<dbReference type="Gene3D" id="2.60.120.260">
    <property type="entry name" value="Galactose-binding domain-like"/>
    <property type="match status" value="1"/>
</dbReference>
<organism evidence="4 5">
    <name type="scientific">Paraflavisolibacter caeni</name>
    <dbReference type="NCBI Taxonomy" id="2982496"/>
    <lineage>
        <taxon>Bacteria</taxon>
        <taxon>Pseudomonadati</taxon>
        <taxon>Bacteroidota</taxon>
        <taxon>Chitinophagia</taxon>
        <taxon>Chitinophagales</taxon>
        <taxon>Chitinophagaceae</taxon>
        <taxon>Paraflavisolibacter</taxon>
    </lineage>
</organism>
<dbReference type="Gene3D" id="2.60.40.10">
    <property type="entry name" value="Immunoglobulins"/>
    <property type="match status" value="1"/>
</dbReference>
<feature type="domain" description="Glycosyl hydrolases family 2 sugar binding" evidence="3">
    <location>
        <begin position="132"/>
        <end position="228"/>
    </location>
</feature>